<evidence type="ECO:0000313" key="2">
    <source>
        <dbReference type="EMBL" id="HEX70239.1"/>
    </source>
</evidence>
<accession>A0A7C3AM84</accession>
<name>A0A7C3AM84_9BACT</name>
<reference evidence="2" key="1">
    <citation type="journal article" date="2020" name="mSystems">
        <title>Genome- and Community-Level Interaction Insights into Carbon Utilization and Element Cycling Functions of Hydrothermarchaeota in Hydrothermal Sediment.</title>
        <authorList>
            <person name="Zhou Z."/>
            <person name="Liu Y."/>
            <person name="Xu W."/>
            <person name="Pan J."/>
            <person name="Luo Z.H."/>
            <person name="Li M."/>
        </authorList>
    </citation>
    <scope>NUCLEOTIDE SEQUENCE [LARGE SCALE GENOMIC DNA]</scope>
    <source>
        <strain evidence="2">SpSt-192</strain>
    </source>
</reference>
<evidence type="ECO:0000256" key="1">
    <source>
        <dbReference type="SAM" id="Phobius"/>
    </source>
</evidence>
<keyword evidence="1" id="KW-1133">Transmembrane helix</keyword>
<feature type="transmembrane region" description="Helical" evidence="1">
    <location>
        <begin position="144"/>
        <end position="161"/>
    </location>
</feature>
<keyword evidence="1" id="KW-0812">Transmembrane</keyword>
<dbReference type="Pfam" id="PF19928">
    <property type="entry name" value="DUF6391"/>
    <property type="match status" value="1"/>
</dbReference>
<proteinExistence type="predicted"/>
<organism evidence="2">
    <name type="scientific">Thermorudis sp</name>
    <dbReference type="NCBI Taxonomy" id="1969470"/>
    <lineage>
        <taxon>Bacteria</taxon>
        <taxon>Pseudomonadati</taxon>
        <taxon>Thermomicrobiota</taxon>
        <taxon>Thermomicrobia</taxon>
        <taxon>Thermomicrobia incertae sedis</taxon>
        <taxon>Thermorudis</taxon>
    </lineage>
</organism>
<gene>
    <name evidence="2" type="ORF">ENP13_03230</name>
</gene>
<sequence>MLLLTLIFLAALVLLALFALTVTIGVTLTSLVTLVTAPGQLLRLLRDRRLRRNHALEHATINVIEERYGPSRLTGMARPDGFLIRGGAPAGLVLEAAQEALARLRAGERRLAIHPRCGTTLVASQLVLALTFLAVLLVTRQLTLWPFLAGILAAGLLGPRLSPWLQRWVTTDARVDSLAITGIELQPWSAQLGWAALVMPGSLFVRTAQAGAPGEESEDEFGYTVVIRNQEEIPGGRYRIR</sequence>
<feature type="transmembrane region" description="Helical" evidence="1">
    <location>
        <begin position="119"/>
        <end position="138"/>
    </location>
</feature>
<comment type="caution">
    <text evidence="2">The sequence shown here is derived from an EMBL/GenBank/DDBJ whole genome shotgun (WGS) entry which is preliminary data.</text>
</comment>
<dbReference type="EMBL" id="DSID01000252">
    <property type="protein sequence ID" value="HEX70239.1"/>
    <property type="molecule type" value="Genomic_DNA"/>
</dbReference>
<feature type="transmembrane region" description="Helical" evidence="1">
    <location>
        <begin position="29"/>
        <end position="45"/>
    </location>
</feature>
<protein>
    <submittedName>
        <fullName evidence="2">Uncharacterized protein</fullName>
    </submittedName>
</protein>
<keyword evidence="1" id="KW-0472">Membrane</keyword>
<dbReference type="AlphaFoldDB" id="A0A7C3AM84"/>